<gene>
    <name evidence="2" type="ORF">KC622_02030</name>
</gene>
<reference evidence="2" key="2">
    <citation type="journal article" date="2021" name="Microbiome">
        <title>Successional dynamics and alternative stable states in a saline activated sludge microbial community over 9 years.</title>
        <authorList>
            <person name="Wang Y."/>
            <person name="Ye J."/>
            <person name="Ju F."/>
            <person name="Liu L."/>
            <person name="Boyd J.A."/>
            <person name="Deng Y."/>
            <person name="Parks D.H."/>
            <person name="Jiang X."/>
            <person name="Yin X."/>
            <person name="Woodcroft B.J."/>
            <person name="Tyson G.W."/>
            <person name="Hugenholtz P."/>
            <person name="Polz M.F."/>
            <person name="Zhang T."/>
        </authorList>
    </citation>
    <scope>NUCLEOTIDE SEQUENCE</scope>
    <source>
        <strain evidence="2">HKST-UBA16</strain>
    </source>
</reference>
<dbReference type="EMBL" id="JAGQLM010000084">
    <property type="protein sequence ID" value="MCA9375090.1"/>
    <property type="molecule type" value="Genomic_DNA"/>
</dbReference>
<dbReference type="InterPro" id="IPR041636">
    <property type="entry name" value="RNase_J_C"/>
</dbReference>
<name>A0A955HXY8_9BACT</name>
<proteinExistence type="predicted"/>
<sequence length="91" mass="10782">GMVAVIMNLNNKTNQIIGNLNFLSRGFVYVKNSQKLFKELDNIVKDTHREWLSSRKANPDRKELRKLLETRLSKYIYKKTEREPMILPVFV</sequence>
<organism evidence="2 3">
    <name type="scientific">Candidatus Dojkabacteria bacterium</name>
    <dbReference type="NCBI Taxonomy" id="2099670"/>
    <lineage>
        <taxon>Bacteria</taxon>
        <taxon>Candidatus Dojkabacteria</taxon>
    </lineage>
</organism>
<feature type="non-terminal residue" evidence="2">
    <location>
        <position position="1"/>
    </location>
</feature>
<evidence type="ECO:0000259" key="1">
    <source>
        <dbReference type="Pfam" id="PF17770"/>
    </source>
</evidence>
<dbReference type="Gene3D" id="3.10.20.580">
    <property type="match status" value="1"/>
</dbReference>
<dbReference type="AlphaFoldDB" id="A0A955HXY8"/>
<evidence type="ECO:0000313" key="3">
    <source>
        <dbReference type="Proteomes" id="UP000748332"/>
    </source>
</evidence>
<accession>A0A955HXY8</accession>
<evidence type="ECO:0000313" key="2">
    <source>
        <dbReference type="EMBL" id="MCA9375090.1"/>
    </source>
</evidence>
<comment type="caution">
    <text evidence="2">The sequence shown here is derived from an EMBL/GenBank/DDBJ whole genome shotgun (WGS) entry which is preliminary data.</text>
</comment>
<feature type="domain" description="Ribonuclease J C-terminal" evidence="1">
    <location>
        <begin position="1"/>
        <end position="90"/>
    </location>
</feature>
<dbReference type="Pfam" id="PF17770">
    <property type="entry name" value="RNase_J_C"/>
    <property type="match status" value="1"/>
</dbReference>
<dbReference type="Proteomes" id="UP000748332">
    <property type="component" value="Unassembled WGS sequence"/>
</dbReference>
<protein>
    <recommendedName>
        <fullName evidence="1">Ribonuclease J C-terminal domain-containing protein</fullName>
    </recommendedName>
</protein>
<reference evidence="2" key="1">
    <citation type="submission" date="2020-04" db="EMBL/GenBank/DDBJ databases">
        <authorList>
            <person name="Zhang T."/>
        </authorList>
    </citation>
    <scope>NUCLEOTIDE SEQUENCE</scope>
    <source>
        <strain evidence="2">HKST-UBA16</strain>
    </source>
</reference>